<proteinExistence type="predicted"/>
<comment type="caution">
    <text evidence="1">The sequence shown here is derived from an EMBL/GenBank/DDBJ whole genome shotgun (WGS) entry which is preliminary data.</text>
</comment>
<organism evidence="1 2">
    <name type="scientific">Caballeronia calidae</name>
    <dbReference type="NCBI Taxonomy" id="1777139"/>
    <lineage>
        <taxon>Bacteria</taxon>
        <taxon>Pseudomonadati</taxon>
        <taxon>Pseudomonadota</taxon>
        <taxon>Betaproteobacteria</taxon>
        <taxon>Burkholderiales</taxon>
        <taxon>Burkholderiaceae</taxon>
        <taxon>Caballeronia</taxon>
    </lineage>
</organism>
<evidence type="ECO:0000313" key="1">
    <source>
        <dbReference type="EMBL" id="SAL05174.1"/>
    </source>
</evidence>
<dbReference type="RefSeq" id="WP_062611482.1">
    <property type="nucleotide sequence ID" value="NZ_FCOX02000075.1"/>
</dbReference>
<dbReference type="OrthoDB" id="8649508at2"/>
<dbReference type="Proteomes" id="UP000071859">
    <property type="component" value="Unassembled WGS sequence"/>
</dbReference>
<protein>
    <submittedName>
        <fullName evidence="1">Uncharacterized protein</fullName>
    </submittedName>
</protein>
<keyword evidence="2" id="KW-1185">Reference proteome</keyword>
<name>A0A158EED4_9BURK</name>
<sequence length="304" mass="32923">MYTALSRLSNSSFTRNLLELFSQTASTLGGPAIGFAVTTGVDLANKLGAILGSDDVTTRFGMYDGDALNKSGYRIFAGVDLDTARLRMHDDQLMRVGDRDALEAVDDSDYVTIALEQRNTLLDEPFGALERMPFHLNWKEAVKKASKNDLAGANEEVSAMFLAIQDSPDLIENDKFEILSMYVAQLEKWKAASDGLPLFRSGGRKLSAKLTDVAHNIGRQDRSAADLVAAAAKQIGRSDEASKDPKVALGDEALSETVSRIHSDFNTRAAEPQAVRSATAHLFETAFFASRERAALDSGAARPS</sequence>
<reference evidence="1" key="1">
    <citation type="submission" date="2016-01" db="EMBL/GenBank/DDBJ databases">
        <authorList>
            <person name="Peeters C."/>
        </authorList>
    </citation>
    <scope>NUCLEOTIDE SEQUENCE</scope>
    <source>
        <strain evidence="1">LMG 29321</strain>
    </source>
</reference>
<dbReference type="EMBL" id="FCOX02000075">
    <property type="protein sequence ID" value="SAL05174.1"/>
    <property type="molecule type" value="Genomic_DNA"/>
</dbReference>
<gene>
    <name evidence="1" type="ORF">AWB78_07339</name>
</gene>
<accession>A0A158EED4</accession>
<dbReference type="AlphaFoldDB" id="A0A158EED4"/>
<evidence type="ECO:0000313" key="2">
    <source>
        <dbReference type="Proteomes" id="UP000071859"/>
    </source>
</evidence>